<proteinExistence type="predicted"/>
<sequence>MDVTVANYRQQLLRLLPQGPAWPQDEGDLAARLLNALALTYLTAHKAAEQLHDEADPRAASALLDDWERNYGLPDPCLTPAVSIADRRSRLVQKVVWSGGQSRAFYIGLLASIGYSGATITEFRPFRANSKCNAALNQGGWRNAWRVNVPSSADVRQMKANSRCNEPLASWGDPGLQCLLAKHKPAQTILYISYGVSA</sequence>
<accession>A0A1K0J3H5</accession>
<organism evidence="1">
    <name type="scientific">Cupriavidus necator</name>
    <name type="common">Alcaligenes eutrophus</name>
    <name type="synonym">Ralstonia eutropha</name>
    <dbReference type="NCBI Taxonomy" id="106590"/>
    <lineage>
        <taxon>Bacteria</taxon>
        <taxon>Pseudomonadati</taxon>
        <taxon>Pseudomonadota</taxon>
        <taxon>Betaproteobacteria</taxon>
        <taxon>Burkholderiales</taxon>
        <taxon>Burkholderiaceae</taxon>
        <taxon>Cupriavidus</taxon>
    </lineage>
</organism>
<dbReference type="Pfam" id="PF10076">
    <property type="entry name" value="Phage_Mu_Gp48"/>
    <property type="match status" value="1"/>
</dbReference>
<dbReference type="InterPro" id="IPR018755">
    <property type="entry name" value="Phage_Mu_Gp48"/>
</dbReference>
<protein>
    <submittedName>
        <fullName evidence="1">Phage protein</fullName>
    </submittedName>
</protein>
<gene>
    <name evidence="1" type="ORF">CNECB9_1190040</name>
</gene>
<reference evidence="1" key="1">
    <citation type="submission" date="2016-09" db="EMBL/GenBank/DDBJ databases">
        <authorList>
            <person name="Capua I."/>
            <person name="De Benedictis P."/>
            <person name="Joannis T."/>
            <person name="Lombin L.H."/>
            <person name="Cattoli G."/>
        </authorList>
    </citation>
    <scope>NUCLEOTIDE SEQUENCE</scope>
    <source>
        <strain evidence="1">B9</strain>
    </source>
</reference>
<evidence type="ECO:0000313" key="1">
    <source>
        <dbReference type="EMBL" id="SCU73566.1"/>
    </source>
</evidence>
<dbReference type="EMBL" id="FMSH01000023">
    <property type="protein sequence ID" value="SCU73566.1"/>
    <property type="molecule type" value="Genomic_DNA"/>
</dbReference>
<dbReference type="AlphaFoldDB" id="A0A1K0J3H5"/>
<dbReference type="RefSeq" id="WP_340520049.1">
    <property type="nucleotide sequence ID" value="NZ_FMSH01000023.1"/>
</dbReference>
<name>A0A1K0J3H5_CUPNE</name>